<dbReference type="EMBL" id="VTRU01000009">
    <property type="protein sequence ID" value="TZF92351.1"/>
    <property type="molecule type" value="Genomic_DNA"/>
</dbReference>
<comment type="caution">
    <text evidence="3">The sequence shown here is derived from an EMBL/GenBank/DDBJ whole genome shotgun (WGS) entry which is preliminary data.</text>
</comment>
<organism evidence="3 4">
    <name type="scientific">Chryseobacterium panacisoli</name>
    <dbReference type="NCBI Taxonomy" id="1807141"/>
    <lineage>
        <taxon>Bacteria</taxon>
        <taxon>Pseudomonadati</taxon>
        <taxon>Bacteroidota</taxon>
        <taxon>Flavobacteriia</taxon>
        <taxon>Flavobacteriales</taxon>
        <taxon>Weeksellaceae</taxon>
        <taxon>Chryseobacterium group</taxon>
        <taxon>Chryseobacterium</taxon>
    </lineage>
</organism>
<feature type="chain" id="PRO_5022945759" evidence="2">
    <location>
        <begin position="21"/>
        <end position="251"/>
    </location>
</feature>
<keyword evidence="4" id="KW-1185">Reference proteome</keyword>
<proteinExistence type="predicted"/>
<evidence type="ECO:0000256" key="1">
    <source>
        <dbReference type="ARBA" id="ARBA00022729"/>
    </source>
</evidence>
<sequence length="251" mass="27735">MKKFILLPFFLFACTNYLFAQVIGPVIDTYKINVTRNDNFIDETTPGHAHTNATLDIKIGSNERTNSFSTDIVSSKDYSFPIIFLFPGTPPPVTYVKLTFSPSFLSSGYYPLNTNVGDQTIIPAIGNSSQNFGYGTSITCIAKNKYTFSITRFNAFSPNALKNSSPQNKTSIVHNPSLGFSELYYTATAKETISINVIDIYGKIVRAYNTDVEAGLNKLPIDIQNNHVGGTYIVEWKSSNGTKGTLKMVKQ</sequence>
<evidence type="ECO:0000313" key="3">
    <source>
        <dbReference type="EMBL" id="TZF92351.1"/>
    </source>
</evidence>
<dbReference type="Proteomes" id="UP000323884">
    <property type="component" value="Unassembled WGS sequence"/>
</dbReference>
<keyword evidence="1 2" id="KW-0732">Signal</keyword>
<reference evidence="3 4" key="1">
    <citation type="submission" date="2019-08" db="EMBL/GenBank/DDBJ databases">
        <title>Draft genome sequence of Chryseobacterium sp. Gsoil 183.</title>
        <authorList>
            <person name="Im W.-T."/>
        </authorList>
    </citation>
    <scope>NUCLEOTIDE SEQUENCE [LARGE SCALE GENOMIC DNA]</scope>
    <source>
        <strain evidence="3 4">Gsoil 183</strain>
    </source>
</reference>
<accession>A0A5D8ZBZ5</accession>
<dbReference type="OrthoDB" id="1234934at2"/>
<gene>
    <name evidence="3" type="ORF">FW781_21680</name>
</gene>
<name>A0A5D8ZBZ5_9FLAO</name>
<dbReference type="NCBIfam" id="TIGR04183">
    <property type="entry name" value="Por_Secre_tail"/>
    <property type="match status" value="1"/>
</dbReference>
<dbReference type="AlphaFoldDB" id="A0A5D8ZBZ5"/>
<evidence type="ECO:0000313" key="4">
    <source>
        <dbReference type="Proteomes" id="UP000323884"/>
    </source>
</evidence>
<evidence type="ECO:0000256" key="2">
    <source>
        <dbReference type="SAM" id="SignalP"/>
    </source>
</evidence>
<protein>
    <submittedName>
        <fullName evidence="3">T9SS type A sorting domain-containing protein</fullName>
    </submittedName>
</protein>
<dbReference type="InterPro" id="IPR026444">
    <property type="entry name" value="Secre_tail"/>
</dbReference>
<dbReference type="RefSeq" id="WP_149389331.1">
    <property type="nucleotide sequence ID" value="NZ_VTRU01000009.1"/>
</dbReference>
<feature type="signal peptide" evidence="2">
    <location>
        <begin position="1"/>
        <end position="20"/>
    </location>
</feature>